<dbReference type="PANTHER" id="PTHR46888">
    <property type="entry name" value="ZINC KNUCKLE DOMAINCONTAINING PROTEIN-RELATED"/>
    <property type="match status" value="1"/>
</dbReference>
<dbReference type="Gene3D" id="1.10.4020.10">
    <property type="entry name" value="DNA breaking-rejoining enzymes"/>
    <property type="match status" value="1"/>
</dbReference>
<feature type="coiled-coil region" evidence="1">
    <location>
        <begin position="86"/>
        <end position="135"/>
    </location>
</feature>
<keyword evidence="1" id="KW-0175">Coiled coil</keyword>
<feature type="transmembrane region" description="Helical" evidence="3">
    <location>
        <begin position="697"/>
        <end position="730"/>
    </location>
</feature>
<feature type="transmembrane region" description="Helical" evidence="3">
    <location>
        <begin position="654"/>
        <end position="685"/>
    </location>
</feature>
<dbReference type="InterPro" id="IPR038269">
    <property type="entry name" value="SCAN_sf"/>
</dbReference>
<dbReference type="Proteomes" id="UP001591681">
    <property type="component" value="Unassembled WGS sequence"/>
</dbReference>
<evidence type="ECO:0000259" key="4">
    <source>
        <dbReference type="Pfam" id="PF02023"/>
    </source>
</evidence>
<evidence type="ECO:0000256" key="2">
    <source>
        <dbReference type="SAM" id="MobiDB-lite"/>
    </source>
</evidence>
<feature type="region of interest" description="Disordered" evidence="2">
    <location>
        <begin position="63"/>
        <end position="82"/>
    </location>
</feature>
<accession>A0ABD1JD76</accession>
<feature type="domain" description="SCAN box" evidence="4">
    <location>
        <begin position="238"/>
        <end position="324"/>
    </location>
</feature>
<comment type="caution">
    <text evidence="5">The sequence shown here is derived from an EMBL/GenBank/DDBJ whole genome shotgun (WGS) entry which is preliminary data.</text>
</comment>
<dbReference type="InterPro" id="IPR003309">
    <property type="entry name" value="SCAN_dom"/>
</dbReference>
<keyword evidence="3" id="KW-1133">Transmembrane helix</keyword>
<dbReference type="EMBL" id="JBHFQA010000016">
    <property type="protein sequence ID" value="KAL2085097.1"/>
    <property type="molecule type" value="Genomic_DNA"/>
</dbReference>
<evidence type="ECO:0000313" key="5">
    <source>
        <dbReference type="EMBL" id="KAL2085097.1"/>
    </source>
</evidence>
<evidence type="ECO:0000256" key="1">
    <source>
        <dbReference type="SAM" id="Coils"/>
    </source>
</evidence>
<feature type="transmembrane region" description="Helical" evidence="3">
    <location>
        <begin position="736"/>
        <end position="757"/>
    </location>
</feature>
<name>A0ABD1JD76_9TELE</name>
<reference evidence="5 6" key="1">
    <citation type="submission" date="2024-09" db="EMBL/GenBank/DDBJ databases">
        <title>A chromosome-level genome assembly of Gray's grenadier anchovy, Coilia grayii.</title>
        <authorList>
            <person name="Fu Z."/>
        </authorList>
    </citation>
    <scope>NUCLEOTIDE SEQUENCE [LARGE SCALE GENOMIC DNA]</scope>
    <source>
        <strain evidence="5">G4</strain>
        <tissue evidence="5">Muscle</tissue>
    </source>
</reference>
<keyword evidence="6" id="KW-1185">Reference proteome</keyword>
<keyword evidence="3" id="KW-0812">Transmembrane</keyword>
<gene>
    <name evidence="5" type="ORF">ACEWY4_018417</name>
</gene>
<keyword evidence="3" id="KW-0472">Membrane</keyword>
<organism evidence="5 6">
    <name type="scientific">Coilia grayii</name>
    <name type="common">Gray's grenadier anchovy</name>
    <dbReference type="NCBI Taxonomy" id="363190"/>
    <lineage>
        <taxon>Eukaryota</taxon>
        <taxon>Metazoa</taxon>
        <taxon>Chordata</taxon>
        <taxon>Craniata</taxon>
        <taxon>Vertebrata</taxon>
        <taxon>Euteleostomi</taxon>
        <taxon>Actinopterygii</taxon>
        <taxon>Neopterygii</taxon>
        <taxon>Teleostei</taxon>
        <taxon>Clupei</taxon>
        <taxon>Clupeiformes</taxon>
        <taxon>Clupeoidei</taxon>
        <taxon>Engraulidae</taxon>
        <taxon>Coilinae</taxon>
        <taxon>Coilia</taxon>
    </lineage>
</organism>
<dbReference type="PANTHER" id="PTHR46888:SF13">
    <property type="entry name" value="RIBONUCLEASE H"/>
    <property type="match status" value="1"/>
</dbReference>
<dbReference type="AlphaFoldDB" id="A0ABD1JD76"/>
<dbReference type="Pfam" id="PF02023">
    <property type="entry name" value="SCAN"/>
    <property type="match status" value="1"/>
</dbReference>
<sequence>MFTLEEFVASPTIAALWQVTRDQLVMIAGHYKIGVTGSPAKAELLKILIDSLSARGVLESVGDDEAMGGAKPVPLPETPSTPSISKADLELRRLQLREKEIEWEREKSNLEADRLLIREREKREHELRMKDLEINQALRLKELEIRARESGLVPSEHFDVTRNIRLVPPFNESEVDKFFAHFERVATVMKWPRNVWTITLQSIFKGKAQQAYSSLSLADAGDYEKVKEAVLRIYSLVPEAYRHKYRDYHKPESLTYVEFLREKEILFDRWLSSQNVTTFDALRDLILLEDFKNCLPRSVATSLGEHKVLKPADAAVRADEYVLAHKGATCCPTEPQYVASQNIQPVKETVAELDQSVVNRVTRSNQFCEYCKKRGHVLAECFKLKHVNSSCTTAEANCVSLLSPTSRKDENFSQAFAPFITDAVVALPGAQGIGVPIKVLRDTAASQSFVLESVLPFNDKSYAGENVLVQGFEMGSVAVPLYRVSLISDLITGEFKVGVRPSLPVNQVHVLLGNDIMGGVVFPRLVVTNTAEAESPDQFSVEYPEVFHTDVVTRAMAKKAHETSVKDSRDEFELSDSFIARPLSGSGETPKRSAPLSMLSCLPDRSLSREQFLQIVVPPAPLQPIVVVSETFEHVVLVLCINAVCCHAVLCCCALLCCIVLCLCCAVMCCAVLCCALLCSVVLCINAVCCHAVLCCCALLCCIVLCLCCAVMCCAVLCSVVLCCALLYCVLMLCFVRLWCCAVLCCAVLCCAVLCCVQYQYQYQHQYQYLYG</sequence>
<dbReference type="SUPFAM" id="SSF47353">
    <property type="entry name" value="Retrovirus capsid dimerization domain-like"/>
    <property type="match status" value="1"/>
</dbReference>
<evidence type="ECO:0000256" key="3">
    <source>
        <dbReference type="SAM" id="Phobius"/>
    </source>
</evidence>
<proteinExistence type="predicted"/>
<protein>
    <recommendedName>
        <fullName evidence="4">SCAN box domain-containing protein</fullName>
    </recommendedName>
</protein>
<evidence type="ECO:0000313" key="6">
    <source>
        <dbReference type="Proteomes" id="UP001591681"/>
    </source>
</evidence>